<dbReference type="RefSeq" id="WP_376810107.1">
    <property type="nucleotide sequence ID" value="NZ_JBHTAC010000055.1"/>
</dbReference>
<dbReference type="EMBL" id="JBHTAC010000055">
    <property type="protein sequence ID" value="MFC7247365.1"/>
    <property type="molecule type" value="Genomic_DNA"/>
</dbReference>
<reference evidence="2" key="1">
    <citation type="journal article" date="2019" name="Int. J. Syst. Evol. Microbiol.">
        <title>The Global Catalogue of Microorganisms (GCM) 10K type strain sequencing project: providing services to taxonomists for standard genome sequencing and annotation.</title>
        <authorList>
            <consortium name="The Broad Institute Genomics Platform"/>
            <consortium name="The Broad Institute Genome Sequencing Center for Infectious Disease"/>
            <person name="Wu L."/>
            <person name="Ma J."/>
        </authorList>
    </citation>
    <scope>NUCLEOTIDE SEQUENCE [LARGE SCALE GENOMIC DNA]</scope>
    <source>
        <strain evidence="2">CGMCC 1.9106</strain>
    </source>
</reference>
<protein>
    <recommendedName>
        <fullName evidence="3">SAVED domain-containing protein</fullName>
    </recommendedName>
</protein>
<keyword evidence="2" id="KW-1185">Reference proteome</keyword>
<dbReference type="Proteomes" id="UP001596392">
    <property type="component" value="Unassembled WGS sequence"/>
</dbReference>
<proteinExistence type="predicted"/>
<name>A0ABW2H555_9ACTN</name>
<evidence type="ECO:0008006" key="3">
    <source>
        <dbReference type="Google" id="ProtNLM"/>
    </source>
</evidence>
<gene>
    <name evidence="1" type="ORF">ACFQO7_33255</name>
</gene>
<evidence type="ECO:0000313" key="2">
    <source>
        <dbReference type="Proteomes" id="UP001596392"/>
    </source>
</evidence>
<accession>A0ABW2H555</accession>
<evidence type="ECO:0000313" key="1">
    <source>
        <dbReference type="EMBL" id="MFC7247365.1"/>
    </source>
</evidence>
<comment type="caution">
    <text evidence="1">The sequence shown here is derived from an EMBL/GenBank/DDBJ whole genome shotgun (WGS) entry which is preliminary data.</text>
</comment>
<sequence length="151" mass="16061">MPMPSLIPIGYQGGEHLSAVGHHAGGLFLAFVARAHQDDQDPRDPTNPGYWLAILHTFDAAGVHLATSVRPVPRGRLGADAAAAYEAADAELAALIDTLPDRRKDVISVQPFSTTVAGFTVGLVADREARYAELVPAGIRFGEPWDGDYST</sequence>
<organism evidence="1 2">
    <name type="scientific">Catellatospora aurea</name>
    <dbReference type="NCBI Taxonomy" id="1337874"/>
    <lineage>
        <taxon>Bacteria</taxon>
        <taxon>Bacillati</taxon>
        <taxon>Actinomycetota</taxon>
        <taxon>Actinomycetes</taxon>
        <taxon>Micromonosporales</taxon>
        <taxon>Micromonosporaceae</taxon>
        <taxon>Catellatospora</taxon>
    </lineage>
</organism>